<keyword evidence="4" id="KW-0472">Membrane</keyword>
<dbReference type="SUPFAM" id="SSF69593">
    <property type="entry name" value="Glycerol-3-phosphate (1)-acyltransferase"/>
    <property type="match status" value="1"/>
</dbReference>
<evidence type="ECO:0000313" key="6">
    <source>
        <dbReference type="EMBL" id="KRG76712.1"/>
    </source>
</evidence>
<dbReference type="CDD" id="cd07989">
    <property type="entry name" value="LPLAT_AGPAT-like"/>
    <property type="match status" value="1"/>
</dbReference>
<dbReference type="PATRIC" id="fig|517011.3.peg.2886"/>
<evidence type="ECO:0000256" key="3">
    <source>
        <dbReference type="ARBA" id="ARBA00023315"/>
    </source>
</evidence>
<dbReference type="EMBL" id="LDJK01000007">
    <property type="protein sequence ID" value="KRG76712.1"/>
    <property type="molecule type" value="Genomic_DNA"/>
</dbReference>
<name>A0A0R0DH55_9GAMM</name>
<feature type="domain" description="Phospholipid/glycerol acyltransferase" evidence="5">
    <location>
        <begin position="91"/>
        <end position="199"/>
    </location>
</feature>
<dbReference type="PANTHER" id="PTHR10434">
    <property type="entry name" value="1-ACYL-SN-GLYCEROL-3-PHOSPHATE ACYLTRANSFERASE"/>
    <property type="match status" value="1"/>
</dbReference>
<dbReference type="Proteomes" id="UP000051386">
    <property type="component" value="Unassembled WGS sequence"/>
</dbReference>
<gene>
    <name evidence="6" type="ORF">ABB28_02650</name>
</gene>
<keyword evidence="7" id="KW-1185">Reference proteome</keyword>
<proteinExistence type="predicted"/>
<dbReference type="GO" id="GO:0003841">
    <property type="term" value="F:1-acylglycerol-3-phosphate O-acyltransferase activity"/>
    <property type="evidence" value="ECO:0007669"/>
    <property type="project" value="TreeGrafter"/>
</dbReference>
<dbReference type="AlphaFoldDB" id="A0A0R0DH55"/>
<dbReference type="RefSeq" id="WP_057507128.1">
    <property type="nucleotide sequence ID" value="NZ_LDJK01000007.1"/>
</dbReference>
<feature type="transmembrane region" description="Helical" evidence="4">
    <location>
        <begin position="20"/>
        <end position="42"/>
    </location>
</feature>
<protein>
    <submittedName>
        <fullName evidence="6">Acyltransferase</fullName>
    </submittedName>
</protein>
<evidence type="ECO:0000256" key="1">
    <source>
        <dbReference type="ARBA" id="ARBA00005189"/>
    </source>
</evidence>
<comment type="caution">
    <text evidence="6">The sequence shown here is derived from an EMBL/GenBank/DDBJ whole genome shotgun (WGS) entry which is preliminary data.</text>
</comment>
<organism evidence="6 7">
    <name type="scientific">Stenotrophomonas chelatiphaga</name>
    <dbReference type="NCBI Taxonomy" id="517011"/>
    <lineage>
        <taxon>Bacteria</taxon>
        <taxon>Pseudomonadati</taxon>
        <taxon>Pseudomonadota</taxon>
        <taxon>Gammaproteobacteria</taxon>
        <taxon>Lysobacterales</taxon>
        <taxon>Lysobacteraceae</taxon>
        <taxon>Stenotrophomonas</taxon>
    </lineage>
</organism>
<keyword evidence="2 6" id="KW-0808">Transferase</keyword>
<reference evidence="6 7" key="1">
    <citation type="submission" date="2015-05" db="EMBL/GenBank/DDBJ databases">
        <title>Genome sequencing and analysis of members of genus Stenotrophomonas.</title>
        <authorList>
            <person name="Patil P.P."/>
            <person name="Midha S."/>
            <person name="Patil P.B."/>
        </authorList>
    </citation>
    <scope>NUCLEOTIDE SEQUENCE [LARGE SCALE GENOMIC DNA]</scope>
    <source>
        <strain evidence="6 7">DSM 21508</strain>
    </source>
</reference>
<comment type="pathway">
    <text evidence="1">Lipid metabolism.</text>
</comment>
<keyword evidence="3 6" id="KW-0012">Acyltransferase</keyword>
<dbReference type="InterPro" id="IPR002123">
    <property type="entry name" value="Plipid/glycerol_acylTrfase"/>
</dbReference>
<evidence type="ECO:0000256" key="2">
    <source>
        <dbReference type="ARBA" id="ARBA00022679"/>
    </source>
</evidence>
<dbReference type="PANTHER" id="PTHR10434:SF66">
    <property type="entry name" value="PHOSPHOLIPID_GLYCEROL ACYLTRANSFERASE DOMAIN-CONTAINING PROTEIN"/>
    <property type="match status" value="1"/>
</dbReference>
<evidence type="ECO:0000313" key="7">
    <source>
        <dbReference type="Proteomes" id="UP000051386"/>
    </source>
</evidence>
<dbReference type="SMART" id="SM00563">
    <property type="entry name" value="PlsC"/>
    <property type="match status" value="1"/>
</dbReference>
<accession>A0A0R0DH55</accession>
<dbReference type="Pfam" id="PF01553">
    <property type="entry name" value="Acyltransferase"/>
    <property type="match status" value="1"/>
</dbReference>
<keyword evidence="4" id="KW-1133">Transmembrane helix</keyword>
<dbReference type="GO" id="GO:0006654">
    <property type="term" value="P:phosphatidic acid biosynthetic process"/>
    <property type="evidence" value="ECO:0007669"/>
    <property type="project" value="TreeGrafter"/>
</dbReference>
<sequence>MAAEALARGLDRAWRVLATGVSFAAFGLGGLIAGVVVGPLLLVLVRDPARRRRLARRGVQHGFALQVAIMRGLGVLTVSVSGAPRLQREGLLVLANHPTLIDVVLLVALLPNADCVVKRAVARNPFMRGTVGAAGYIVNDDGPALVDAGIAAVRGGSCLVIFPEGTRSEPGQPLKLRRGAANIAVRGRLDMTPVRIRCNPPTLEKGRKWYRVPPRRFHVSLEVGEDIPIDTFLDEDAVAGGEALAARRVTDYLTHYFQPCGELPRAGT</sequence>
<evidence type="ECO:0000256" key="4">
    <source>
        <dbReference type="SAM" id="Phobius"/>
    </source>
</evidence>
<evidence type="ECO:0000259" key="5">
    <source>
        <dbReference type="SMART" id="SM00563"/>
    </source>
</evidence>
<keyword evidence="4" id="KW-0812">Transmembrane</keyword>